<keyword evidence="3" id="KW-0596">Phosphopantetheine</keyword>
<evidence type="ECO:0000256" key="4">
    <source>
        <dbReference type="ARBA" id="ARBA00022553"/>
    </source>
</evidence>
<dbReference type="InterPro" id="IPR014031">
    <property type="entry name" value="Ketoacyl_synth_C"/>
</dbReference>
<name>A0ABN3BDM1_9ACTN</name>
<dbReference type="CDD" id="cd00833">
    <property type="entry name" value="PKS"/>
    <property type="match status" value="2"/>
</dbReference>
<keyword evidence="4" id="KW-0597">Phosphoprotein</keyword>
<gene>
    <name evidence="13" type="ORF">GCM10009787_17130</name>
</gene>
<comment type="caution">
    <text evidence="13">The sequence shown here is derived from an EMBL/GenBank/DDBJ whole genome shotgun (WGS) entry which is preliminary data.</text>
</comment>
<dbReference type="Gene3D" id="3.30.70.3290">
    <property type="match status" value="2"/>
</dbReference>
<evidence type="ECO:0000256" key="7">
    <source>
        <dbReference type="ARBA" id="ARBA00023268"/>
    </source>
</evidence>
<dbReference type="InterPro" id="IPR049900">
    <property type="entry name" value="PKS_mFAS_DH"/>
</dbReference>
<dbReference type="InterPro" id="IPR014030">
    <property type="entry name" value="Ketoacyl_synth_N"/>
</dbReference>
<evidence type="ECO:0000256" key="8">
    <source>
        <dbReference type="ARBA" id="ARBA00023315"/>
    </source>
</evidence>
<dbReference type="InterPro" id="IPR014043">
    <property type="entry name" value="Acyl_transferase_dom"/>
</dbReference>
<keyword evidence="5" id="KW-0808">Transferase</keyword>
<evidence type="ECO:0000256" key="2">
    <source>
        <dbReference type="ARBA" id="ARBA00004792"/>
    </source>
</evidence>
<feature type="active site" description="Proton donor; for dehydratase activity" evidence="9">
    <location>
        <position position="2900"/>
    </location>
</feature>
<dbReference type="InterPro" id="IPR016035">
    <property type="entry name" value="Acyl_Trfase/lysoPLipase"/>
</dbReference>
<feature type="domain" description="Ketosynthase family 3 (KS3)" evidence="11">
    <location>
        <begin position="33"/>
        <end position="456"/>
    </location>
</feature>
<dbReference type="Pfam" id="PF21089">
    <property type="entry name" value="PKS_DH_N"/>
    <property type="match status" value="2"/>
</dbReference>
<evidence type="ECO:0000313" key="13">
    <source>
        <dbReference type="EMBL" id="GAA2193786.1"/>
    </source>
</evidence>
<dbReference type="RefSeq" id="WP_346162395.1">
    <property type="nucleotide sequence ID" value="NZ_BAAAOQ010000004.1"/>
</dbReference>
<feature type="active site" description="Proton acceptor; for dehydratase activity" evidence="9">
    <location>
        <position position="956"/>
    </location>
</feature>
<dbReference type="SMART" id="SM00826">
    <property type="entry name" value="PKS_DH"/>
    <property type="match status" value="2"/>
</dbReference>
<evidence type="ECO:0000259" key="10">
    <source>
        <dbReference type="PROSITE" id="PS50075"/>
    </source>
</evidence>
<dbReference type="SMART" id="SM00827">
    <property type="entry name" value="PKS_AT"/>
    <property type="match status" value="2"/>
</dbReference>
<dbReference type="Gene3D" id="3.40.47.10">
    <property type="match status" value="2"/>
</dbReference>
<dbReference type="SUPFAM" id="SSF52151">
    <property type="entry name" value="FabD/lysophospholipase-like"/>
    <property type="match status" value="2"/>
</dbReference>
<reference evidence="13 14" key="1">
    <citation type="journal article" date="2019" name="Int. J. Syst. Evol. Microbiol.">
        <title>The Global Catalogue of Microorganisms (GCM) 10K type strain sequencing project: providing services to taxonomists for standard genome sequencing and annotation.</title>
        <authorList>
            <consortium name="The Broad Institute Genomics Platform"/>
            <consortium name="The Broad Institute Genome Sequencing Center for Infectious Disease"/>
            <person name="Wu L."/>
            <person name="Ma J."/>
        </authorList>
    </citation>
    <scope>NUCLEOTIDE SEQUENCE [LARGE SCALE GENOMIC DNA]</scope>
    <source>
        <strain evidence="13 14">JCM 14924</strain>
    </source>
</reference>
<dbReference type="Pfam" id="PF00109">
    <property type="entry name" value="ketoacyl-synt"/>
    <property type="match status" value="2"/>
</dbReference>
<feature type="region of interest" description="N-terminal hotdog fold" evidence="9">
    <location>
        <begin position="2692"/>
        <end position="2820"/>
    </location>
</feature>
<keyword evidence="7" id="KW-0511">Multifunctional enzyme</keyword>
<feature type="active site" description="Proton donor; for dehydratase activity" evidence="9">
    <location>
        <position position="1128"/>
    </location>
</feature>
<dbReference type="SMART" id="SM00823">
    <property type="entry name" value="PKS_PP"/>
    <property type="match status" value="2"/>
</dbReference>
<dbReference type="Pfam" id="PF08659">
    <property type="entry name" value="KR"/>
    <property type="match status" value="2"/>
</dbReference>
<dbReference type="InterPro" id="IPR036291">
    <property type="entry name" value="NAD(P)-bd_dom_sf"/>
</dbReference>
<dbReference type="InterPro" id="IPR036736">
    <property type="entry name" value="ACP-like_sf"/>
</dbReference>
<dbReference type="CDD" id="cd08956">
    <property type="entry name" value="KR_3_FAS_SDR_x"/>
    <property type="match status" value="2"/>
</dbReference>
<evidence type="ECO:0000256" key="1">
    <source>
        <dbReference type="ARBA" id="ARBA00001957"/>
    </source>
</evidence>
<dbReference type="Pfam" id="PF00698">
    <property type="entry name" value="Acyl_transf_1"/>
    <property type="match status" value="2"/>
</dbReference>
<dbReference type="EMBL" id="BAAAOQ010000004">
    <property type="protein sequence ID" value="GAA2193786.1"/>
    <property type="molecule type" value="Genomic_DNA"/>
</dbReference>
<dbReference type="Pfam" id="PF22953">
    <property type="entry name" value="SpnB_Rossmann"/>
    <property type="match status" value="2"/>
</dbReference>
<dbReference type="SMART" id="SM00822">
    <property type="entry name" value="PKS_KR"/>
    <property type="match status" value="2"/>
</dbReference>
<dbReference type="InterPro" id="IPR055123">
    <property type="entry name" value="SpnB-like_Rossmann"/>
</dbReference>
<dbReference type="InterPro" id="IPR006162">
    <property type="entry name" value="Ppantetheine_attach_site"/>
</dbReference>
<dbReference type="SUPFAM" id="SSF55048">
    <property type="entry name" value="Probable ACP-binding domain of malonyl-CoA ACP transacylase"/>
    <property type="match status" value="2"/>
</dbReference>
<dbReference type="InterPro" id="IPR057326">
    <property type="entry name" value="KR_dom"/>
</dbReference>
<dbReference type="PANTHER" id="PTHR43775:SF51">
    <property type="entry name" value="INACTIVE PHENOLPHTHIOCEROL SYNTHESIS POLYKETIDE SYNTHASE TYPE I PKS1-RELATED"/>
    <property type="match status" value="1"/>
</dbReference>
<feature type="domain" description="Carrier" evidence="10">
    <location>
        <begin position="3461"/>
        <end position="3536"/>
    </location>
</feature>
<feature type="domain" description="PKS/mFAS DH" evidence="12">
    <location>
        <begin position="924"/>
        <end position="1207"/>
    </location>
</feature>
<dbReference type="Gene3D" id="3.10.129.110">
    <property type="entry name" value="Polyketide synthase dehydratase"/>
    <property type="match status" value="2"/>
</dbReference>
<feature type="region of interest" description="N-terminal hotdog fold" evidence="9">
    <location>
        <begin position="924"/>
        <end position="1052"/>
    </location>
</feature>
<dbReference type="InterPro" id="IPR050091">
    <property type="entry name" value="PKS_NRPS_Biosynth_Enz"/>
</dbReference>
<organism evidence="13 14">
    <name type="scientific">Streptomyces bangladeshensis</name>
    <dbReference type="NCBI Taxonomy" id="295352"/>
    <lineage>
        <taxon>Bacteria</taxon>
        <taxon>Bacillati</taxon>
        <taxon>Actinomycetota</taxon>
        <taxon>Actinomycetes</taxon>
        <taxon>Kitasatosporales</taxon>
        <taxon>Streptomycetaceae</taxon>
        <taxon>Streptomyces</taxon>
    </lineage>
</organism>
<evidence type="ECO:0000256" key="3">
    <source>
        <dbReference type="ARBA" id="ARBA00022450"/>
    </source>
</evidence>
<dbReference type="InterPro" id="IPR009081">
    <property type="entry name" value="PP-bd_ACP"/>
</dbReference>
<evidence type="ECO:0000256" key="6">
    <source>
        <dbReference type="ARBA" id="ARBA00023194"/>
    </source>
</evidence>
<dbReference type="PANTHER" id="PTHR43775">
    <property type="entry name" value="FATTY ACID SYNTHASE"/>
    <property type="match status" value="1"/>
</dbReference>
<sequence length="3620" mass="373803">MADESKLRDYLKRVLADARRSQQRVRELEAEKAEPIAIVGMACRLPGGVTGPDDLWRLVRERGDGISPFPTDRGWDLEELFDADPDKTGKSYVDQGGFLHEAALFDAGLFGISPREAVAMDPQQRLLLEMSWEALERAGIDALTLKGSDVGVFVGVINEGYATGGPVPPELEGFTGTGTTGSVASGRISYVFGLEGPAVTVDTACSSSLVAMHLAAQALRRGECSMALAGGATVMAGPGMFMQFSRQRALAADGRCKSYADAADGTGWAEGAGVVVLERLSEARRKGHRVLAVVRASAVNQDGASNGLTAPNGPSQQRVIRKALAEAGLTPADVDAVEGHGTGTVLGDPIEAQALLATYGQDRERPLWLGSLKSNIGHTQAAAGVAGVIKMVQAMRHGVLPATLHVDTPSSEVDWSAGAIELLTEERDWPQTGRPRRAGVSSFGVSGTNAHLILEEAPEEPAAEPVTPVDGVVPLVVSAASEGALAGQAARLTAFATSTEAPLAHLASALVAQRALLGERAVVVAGSREEAVAGLGALARGESAPGLVTGAAGASGRTVLVFPGQGSQWPGMGRELLESSPVFAERIEECARALEPWVDWDLKAVLRGEVDLLDRVDVVQPASFAVMVGLAAVWASVGVVPDAVVGHSQGEIAAACVAGALSLEDAARIVAVRSQVIAGELAGRGGMASVALPEAEAAERIAAWDGRVEVAAVNSPSSSVIAGDAEALDEALAALEADGVRVRRVAVDYASHTRHVEAIEAALADAFADIRGQAPVVPFFSTVTGEWVREAGVLDGGYWYRNLRSRVRFGPAVASLLAEGHSVFIESSAHPVLVQPVNEIVDEAESEAVVSGSLRREEGGPRRLLTSMAELFVRGVAVDWAGVLPEVDGTPLDLPTYAFDHRHYWLRLNGATDATALGQAPTDHPLIGAVVEVPDSGGVLCTSRLSLRTHPWLADHTVGGVVLVPAAALVELAVRAGDEVGCGTVDALTVTVPLVLPEQGGVRVQVAVGGADESGCRTVTVYSTREDATEVIGAEAWVRHATGVLTATPKPGESPQGDFGAWPPSGARRVDVETLYDGLVRRGYEHGPLFQAVRGLWRLGEEILAEVAVPEDEREEARRFGLHPALLDAALHPALLDAAVADGDSRVWQYLTWHGLALHAVGATALRVRITPHGRDALALEAVDQAGGLVLRAESAELRPLAAGQLETAAGPAGDDSLFRVEWTALPGAEAPAGEPPTWVAVRSAADITALAEAPAAEAELPAVIVLEAVAAHDDGADDLALALTNRVLAAVQTWLAAPALESTRLVVATRGAVPAGADGAVTDPAGGAVWGLIRAAQSENPDRIVLLDLDPAPDSAIDPTDLAPAVGLALDLGPALGRLTTDTEPELALRGEALYIPRLTRATTAGAGRAAVSEGPGALDPEGTVLITGGTGSLGGLLARHLVARHGIRHLVLASRRGQAAEGAAELVAELTGLGAAQVTVASCDVTDRDAVAALLAEARRSGRPLTGVVHTAGIADAGVIGTLRPEQVARVFAPKVTAVRHLDELTRELAPELAAFVVFSSVSSVFLGAGTGSYAAANAFLDAVAQRRRAEGLPATSLAWGLWDQATGGMAAGMDDLTRSRMNRRGGVLPMSPDEGMDLFDAALRTGEALLVPARLDLRQLRTDAGAGRAIPTLLRGLVRTGRQTVRAAAGDSGGGLADRLAGLGAAEQEALLLDLVRTHAATVLGHAGPEGIKPDTAFRDSGFDSLTSVELRNRLREATGLKLAATVVFDHPNPLSLARHLHGELDETTATAPAPAAAVALADPDEPIAIVGMACRLPGDVNSPDDLWQLVSEGRDAMSGFPDDRGWDLSGFFSDDPDQAGTSYVSQGGFLYDAALFDAGFFGISPREALAMDPQQRLLLETSWEALERAGIDPLALKGTDVGVFSGLMGQGYGTSGPVPPELEGFTGTGGMGSVASGRVAYVFGFEGPAVTVDTACSSSLVAIHLAAQALRNGECSMALAGGATVMATPGTFVEFSRQRGLASDGRCKSYADAADGTGWAEGAGVVVLERLSEARRKGHRVLAVVRGSAVNQDGASNGLTAPNGPSQQRVIRKALANAGLTPADVDAVEGHGTGTVLGDPIEAQALLATYGQDRAEPVWLGSLKSNIGHTQMAAGVAGVIKMVQAMRHGVLPATLHVDTPTSQVDWEAGAVRLLTEAREWPDVDRPRRVGVSGFGVSGTNAHVILEQAPEEPETEPPASTDGPLPVILSARSTGALAGQAGRLAEFVGGTDLPMTAVAGALVSRRAVLPERAVIVAESREEAVAGLESLAAGEPSPLVVTGSDTDGRTVFVFPGQGSQRVGMGRELYGRYPVFAQALDEACAALDAQLGAEQSVKDVIFGDASGGLLDQTVFTQAGLFAVESALYRLVESWGVRPDVVAGHSIGEIVAAHVAGVLSLPDAAALVAARGRLMQALPSGGAMVAVAATEEEIAEHLGGVDLAAVNAPGSVVLSGDETAVLAVAEKLREQGRRVKRLTVSHAFHSALMEPMLAEFATALAGLTWNEPTIPVVSNVTGRLAEPGQLTDPEYWVEHVRRPVRFADGISASGGSVFLELGPGGALSGAIAESAGEDAVSVPALRDDRGEAQTLLASVAHLFVRGAKVDWAAVLPEGATEAHVDLPTYAFEHRHYWLQTAPATDAVALGQSTADHPLLGAVVEVPETGGVLFTSRLSLRTHPWLADHAVGGVVLVPGTGLVELAVRAGDEVGCGVLDELVVEAPLVVPEQGGVRVQVAVGGPDDSGLRSVAVYSAREDAAGEIGTDAWTRHATGTLTDTATVPAVPGGTFDFTAWPPPGAERVEVDVDAFYSGLIDQGYTYGPVFQGLRAVWRRGGEVYAEVALPDGQREEAARFGIHPALLDAALHANGFVTPADATAPGDAPRTVLPFAWNRLALHAAGASALRVRVAPSGPDAVAVQAADETGEPVLTTESLVFRAVSAEQLEAAAGAPGADALFRVEWTDLTVPARTGSPAPAWARVATAADLAGPAADGTVPELLVVPADGADDALERTARVLGVLQAWLADKRLADSRLVVVTRGAVAAGEDTVTDPAGAAVWGLVRAAQAENPDRITLIDTGTGTGANAPLDDDSLAALLATAQAAGEPQLAVRGTTVRAPRLARAATARPGPAPAGWDPDGTVLVTGGTGSLGALLARHLVERHGVRHLLLASRRGPAAVGARDLVTELTVLGATTVRVAACDIADRDEVSALLDSVPAEHPLTAVLHTAGVLDDGVIGALDRERLAHVFAPKVRAVAHLDELTRAMNLMTFAVFSSGAGLFGSAGQGNYAAANAWLDAAMTRRRAAGLPALSLAWGPWEQTTGMTAGTEAAARTRGNRRGGILPLAPREGLALFDAALAGDDALLVPVKLDLRAVRAEAATGAGVPPLLRHLVRAGRQSARSAAGDGGDGLLRRLAGLDRDRQEAVLLDVVRGHVAGVLGHAGADGVGAETAFKDAGFDSLTSVELRNRLRAATGVNLSATVVFDYPTPLALARHLHGELAPEGTAGQRPAAEADEERLRHALLTLPLERFREAGLLDALVELAALEPGAPAPDTPDTTRGALADLDVDDLVHLALGDSESLEG</sequence>
<dbReference type="InterPro" id="IPR020841">
    <property type="entry name" value="PKS_Beta-ketoAc_synthase_dom"/>
</dbReference>
<dbReference type="Proteomes" id="UP001501391">
    <property type="component" value="Unassembled WGS sequence"/>
</dbReference>
<dbReference type="SMART" id="SM00825">
    <property type="entry name" value="PKS_KS"/>
    <property type="match status" value="2"/>
</dbReference>
<dbReference type="Pfam" id="PF14765">
    <property type="entry name" value="PS-DH"/>
    <property type="match status" value="2"/>
</dbReference>
<dbReference type="InterPro" id="IPR020806">
    <property type="entry name" value="PKS_PP-bd"/>
</dbReference>
<dbReference type="PROSITE" id="PS00606">
    <property type="entry name" value="KS3_1"/>
    <property type="match status" value="2"/>
</dbReference>
<feature type="domain" description="Carrier" evidence="10">
    <location>
        <begin position="1713"/>
        <end position="1788"/>
    </location>
</feature>
<keyword evidence="14" id="KW-1185">Reference proteome</keyword>
<accession>A0ABN3BDM1</accession>
<dbReference type="InterPro" id="IPR049551">
    <property type="entry name" value="PKS_DH_C"/>
</dbReference>
<dbReference type="Pfam" id="PF00550">
    <property type="entry name" value="PP-binding"/>
    <property type="match status" value="2"/>
</dbReference>
<dbReference type="InterPro" id="IPR042104">
    <property type="entry name" value="PKS_dehydratase_sf"/>
</dbReference>
<feature type="region of interest" description="C-terminal hotdog fold" evidence="9">
    <location>
        <begin position="1067"/>
        <end position="1207"/>
    </location>
</feature>
<dbReference type="Gene3D" id="1.10.1200.10">
    <property type="entry name" value="ACP-like"/>
    <property type="match status" value="2"/>
</dbReference>
<dbReference type="InterPro" id="IPR013968">
    <property type="entry name" value="PKS_KR"/>
</dbReference>
<dbReference type="SUPFAM" id="SSF51735">
    <property type="entry name" value="NAD(P)-binding Rossmann-fold domains"/>
    <property type="match status" value="4"/>
</dbReference>
<evidence type="ECO:0000256" key="9">
    <source>
        <dbReference type="PROSITE-ProRule" id="PRU01363"/>
    </source>
</evidence>
<feature type="domain" description="Ketosynthase family 3 (KS3)" evidence="11">
    <location>
        <begin position="1808"/>
        <end position="2231"/>
    </location>
</feature>
<evidence type="ECO:0000259" key="12">
    <source>
        <dbReference type="PROSITE" id="PS52019"/>
    </source>
</evidence>
<dbReference type="PROSITE" id="PS52004">
    <property type="entry name" value="KS3_2"/>
    <property type="match status" value="2"/>
</dbReference>
<proteinExistence type="predicted"/>
<dbReference type="SUPFAM" id="SSF47336">
    <property type="entry name" value="ACP-like"/>
    <property type="match status" value="2"/>
</dbReference>
<dbReference type="InterPro" id="IPR018201">
    <property type="entry name" value="Ketoacyl_synth_AS"/>
</dbReference>
<evidence type="ECO:0000256" key="5">
    <source>
        <dbReference type="ARBA" id="ARBA00022679"/>
    </source>
</evidence>
<evidence type="ECO:0000313" key="14">
    <source>
        <dbReference type="Proteomes" id="UP001501391"/>
    </source>
</evidence>
<dbReference type="InterPro" id="IPR001227">
    <property type="entry name" value="Ac_transferase_dom_sf"/>
</dbReference>
<protein>
    <submittedName>
        <fullName evidence="13">Type I polyketide synthase</fullName>
    </submittedName>
</protein>
<dbReference type="InterPro" id="IPR049552">
    <property type="entry name" value="PKS_DH_N"/>
</dbReference>
<feature type="domain" description="PKS/mFAS DH" evidence="12">
    <location>
        <begin position="2692"/>
        <end position="2983"/>
    </location>
</feature>
<dbReference type="PROSITE" id="PS52019">
    <property type="entry name" value="PKS_MFAS_DH"/>
    <property type="match status" value="2"/>
</dbReference>
<dbReference type="Pfam" id="PF16197">
    <property type="entry name" value="KAsynt_C_assoc"/>
    <property type="match status" value="2"/>
</dbReference>
<keyword evidence="6" id="KW-0045">Antibiotic biosynthesis</keyword>
<dbReference type="SUPFAM" id="SSF53901">
    <property type="entry name" value="Thiolase-like"/>
    <property type="match status" value="2"/>
</dbReference>
<dbReference type="PROSITE" id="PS50075">
    <property type="entry name" value="CARRIER"/>
    <property type="match status" value="2"/>
</dbReference>
<dbReference type="Gene3D" id="3.40.50.720">
    <property type="entry name" value="NAD(P)-binding Rossmann-like Domain"/>
    <property type="match status" value="2"/>
</dbReference>
<feature type="region of interest" description="C-terminal hotdog fold" evidence="9">
    <location>
        <begin position="2837"/>
        <end position="2983"/>
    </location>
</feature>
<dbReference type="InterPro" id="IPR016039">
    <property type="entry name" value="Thiolase-like"/>
</dbReference>
<dbReference type="SMART" id="SM01294">
    <property type="entry name" value="PKS_PP_betabranch"/>
    <property type="match status" value="2"/>
</dbReference>
<dbReference type="Gene3D" id="3.40.366.10">
    <property type="entry name" value="Malonyl-Coenzyme A Acyl Carrier Protein, domain 2"/>
    <property type="match status" value="2"/>
</dbReference>
<dbReference type="Pfam" id="PF02801">
    <property type="entry name" value="Ketoacyl-synt_C"/>
    <property type="match status" value="2"/>
</dbReference>
<dbReference type="InterPro" id="IPR032821">
    <property type="entry name" value="PKS_assoc"/>
</dbReference>
<feature type="active site" description="Proton acceptor; for dehydratase activity" evidence="9">
    <location>
        <position position="2724"/>
    </location>
</feature>
<keyword evidence="8" id="KW-0012">Acyltransferase</keyword>
<evidence type="ECO:0000259" key="11">
    <source>
        <dbReference type="PROSITE" id="PS52004"/>
    </source>
</evidence>
<comment type="pathway">
    <text evidence="2">Antibiotic biosynthesis.</text>
</comment>
<dbReference type="Pfam" id="PF08990">
    <property type="entry name" value="Docking"/>
    <property type="match status" value="1"/>
</dbReference>
<comment type="cofactor">
    <cofactor evidence="1">
        <name>pantetheine 4'-phosphate</name>
        <dbReference type="ChEBI" id="CHEBI:47942"/>
    </cofactor>
</comment>
<dbReference type="InterPro" id="IPR016036">
    <property type="entry name" value="Malonyl_transacylase_ACP-bd"/>
</dbReference>
<dbReference type="InterPro" id="IPR020807">
    <property type="entry name" value="PKS_DH"/>
</dbReference>
<dbReference type="InterPro" id="IPR015083">
    <property type="entry name" value="NorB/c/GfsB-D-like_docking"/>
</dbReference>
<dbReference type="PROSITE" id="PS00012">
    <property type="entry name" value="PHOSPHOPANTETHEINE"/>
    <property type="match status" value="2"/>
</dbReference>